<gene>
    <name evidence="3" type="ORF">PgNI_12584</name>
</gene>
<proteinExistence type="predicted"/>
<dbReference type="RefSeq" id="XP_030975983.1">
    <property type="nucleotide sequence ID" value="XM_031132530.1"/>
</dbReference>
<keyword evidence="1" id="KW-0732">Signal</keyword>
<name>A0A6P8AM59_PYRGI</name>
<evidence type="ECO:0000313" key="3">
    <source>
        <dbReference type="RefSeq" id="XP_030975983.1"/>
    </source>
</evidence>
<sequence length="183" mass="19889">MFVTKALALTATLLAPCIMAEMRLNVTAISAQDGASTFECWEVDSPITADGNLSLGRVQNITWSVIPPGKFEGPHNAPYNLWLFLIKGMFHFTIPGNDSTVAYLTGGEFGLLFAADTADVSRTGHTSASMGDTETVLPRIATEGGMLPNRKRIHMGACDVTEKAGWRRLGWNEDKTWRLGGQK</sequence>
<organism evidence="2 3">
    <name type="scientific">Pyricularia grisea</name>
    <name type="common">Crabgrass-specific blast fungus</name>
    <name type="synonym">Magnaporthe grisea</name>
    <dbReference type="NCBI Taxonomy" id="148305"/>
    <lineage>
        <taxon>Eukaryota</taxon>
        <taxon>Fungi</taxon>
        <taxon>Dikarya</taxon>
        <taxon>Ascomycota</taxon>
        <taxon>Pezizomycotina</taxon>
        <taxon>Sordariomycetes</taxon>
        <taxon>Sordariomycetidae</taxon>
        <taxon>Magnaporthales</taxon>
        <taxon>Pyriculariaceae</taxon>
        <taxon>Pyricularia</taxon>
    </lineage>
</organism>
<accession>A0A6P8AM59</accession>
<evidence type="ECO:0000313" key="2">
    <source>
        <dbReference type="Proteomes" id="UP000515153"/>
    </source>
</evidence>
<reference evidence="3" key="1">
    <citation type="journal article" date="2019" name="Mol. Biol. Evol.">
        <title>Blast fungal genomes show frequent chromosomal changes, gene gains and losses, and effector gene turnover.</title>
        <authorList>
            <person name="Gomez Luciano L.B."/>
            <person name="Jason Tsai I."/>
            <person name="Chuma I."/>
            <person name="Tosa Y."/>
            <person name="Chen Y.H."/>
            <person name="Li J.Y."/>
            <person name="Li M.Y."/>
            <person name="Jade Lu M.Y."/>
            <person name="Nakayashiki H."/>
            <person name="Li W.H."/>
        </authorList>
    </citation>
    <scope>NUCLEOTIDE SEQUENCE</scope>
    <source>
        <strain evidence="3">NI907</strain>
    </source>
</reference>
<evidence type="ECO:0000256" key="1">
    <source>
        <dbReference type="SAM" id="SignalP"/>
    </source>
</evidence>
<dbReference type="KEGG" id="pgri:PgNI_12584"/>
<keyword evidence="2" id="KW-1185">Reference proteome</keyword>
<dbReference type="Proteomes" id="UP000515153">
    <property type="component" value="Unplaced"/>
</dbReference>
<feature type="signal peptide" evidence="1">
    <location>
        <begin position="1"/>
        <end position="20"/>
    </location>
</feature>
<reference evidence="3" key="3">
    <citation type="submission" date="2025-08" db="UniProtKB">
        <authorList>
            <consortium name="RefSeq"/>
        </authorList>
    </citation>
    <scope>IDENTIFICATION</scope>
    <source>
        <strain evidence="3">NI907</strain>
    </source>
</reference>
<feature type="chain" id="PRO_5028309996" evidence="1">
    <location>
        <begin position="21"/>
        <end position="183"/>
    </location>
</feature>
<reference evidence="3" key="2">
    <citation type="submission" date="2019-10" db="EMBL/GenBank/DDBJ databases">
        <authorList>
            <consortium name="NCBI Genome Project"/>
        </authorList>
    </citation>
    <scope>NUCLEOTIDE SEQUENCE</scope>
    <source>
        <strain evidence="3">NI907</strain>
    </source>
</reference>
<protein>
    <submittedName>
        <fullName evidence="3">Uncharacterized protein</fullName>
    </submittedName>
</protein>
<dbReference type="AlphaFoldDB" id="A0A6P8AM59"/>
<dbReference type="GeneID" id="41967433"/>